<evidence type="ECO:0000256" key="6">
    <source>
        <dbReference type="ARBA" id="ARBA00022982"/>
    </source>
</evidence>
<accession>A0A127ZHF9</accession>
<organism evidence="10">
    <name type="scientific">Sporisorium scitamineum</name>
    <dbReference type="NCBI Taxonomy" id="49012"/>
    <lineage>
        <taxon>Eukaryota</taxon>
        <taxon>Fungi</taxon>
        <taxon>Dikarya</taxon>
        <taxon>Basidiomycota</taxon>
        <taxon>Ustilaginomycotina</taxon>
        <taxon>Ustilaginomycetes</taxon>
        <taxon>Ustilaginales</taxon>
        <taxon>Ustilaginaceae</taxon>
        <taxon>Sporisorium</taxon>
    </lineage>
</organism>
<evidence type="ECO:0000256" key="2">
    <source>
        <dbReference type="ARBA" id="ARBA00010261"/>
    </source>
</evidence>
<sequence>MFVTRPVTLSRTLTRFAATPSSSLASSSTAFAARLKKSTNITGLDVSTSPLAELESRFSKTLSLLTTLPESSVYRQATTALTQQRLDVVAKFSKQADAVKTNAEQLESLYRQAEEELDAGQLEQVLEQAVAEYRLAAKMVGWKAWEPLEHPPAPGQWSYFSMAEEAGEGGEDQNVGGKN</sequence>
<gene>
    <name evidence="10" type="ORF">SPSC_05437</name>
</gene>
<evidence type="ECO:0000256" key="3">
    <source>
        <dbReference type="ARBA" id="ARBA00022448"/>
    </source>
</evidence>
<keyword evidence="9" id="KW-0175">Coiled coil</keyword>
<proteinExistence type="inferred from homology"/>
<comment type="subcellular location">
    <subcellularLocation>
        <location evidence="1">Mitochondrion inner membrane</location>
        <topology evidence="1">Peripheral membrane protein</topology>
        <orientation evidence="1">Matrix side</orientation>
    </subcellularLocation>
</comment>
<keyword evidence="4" id="KW-0679">Respiratory chain</keyword>
<dbReference type="AlphaFoldDB" id="A0A127ZHF9"/>
<keyword evidence="6" id="KW-0249">Electron transport</keyword>
<dbReference type="InterPro" id="IPR006806">
    <property type="entry name" value="NDUFA5"/>
</dbReference>
<dbReference type="PANTHER" id="PTHR12653">
    <property type="entry name" value="NADH-UBIQUINONE OXIDOREDUCTASE 13 KD-B SUBUNIT"/>
    <property type="match status" value="1"/>
</dbReference>
<evidence type="ECO:0000256" key="5">
    <source>
        <dbReference type="ARBA" id="ARBA00022792"/>
    </source>
</evidence>
<keyword evidence="7" id="KW-0496">Mitochondrion</keyword>
<evidence type="ECO:0000256" key="4">
    <source>
        <dbReference type="ARBA" id="ARBA00022660"/>
    </source>
</evidence>
<evidence type="ECO:0000256" key="8">
    <source>
        <dbReference type="ARBA" id="ARBA00023136"/>
    </source>
</evidence>
<dbReference type="GO" id="GO:0005743">
    <property type="term" value="C:mitochondrial inner membrane"/>
    <property type="evidence" value="ECO:0007669"/>
    <property type="project" value="UniProtKB-SubCell"/>
</dbReference>
<name>A0A127ZHF9_9BASI</name>
<dbReference type="OrthoDB" id="286811at2759"/>
<dbReference type="Pfam" id="PF04716">
    <property type="entry name" value="ETC_C1_NDUFA5"/>
    <property type="match status" value="1"/>
</dbReference>
<evidence type="ECO:0000256" key="9">
    <source>
        <dbReference type="SAM" id="Coils"/>
    </source>
</evidence>
<keyword evidence="8" id="KW-0472">Membrane</keyword>
<protein>
    <submittedName>
        <fullName evidence="10">Uncharacterized protein</fullName>
    </submittedName>
</protein>
<keyword evidence="5" id="KW-0999">Mitochondrion inner membrane</keyword>
<dbReference type="EMBL" id="LK056686">
    <property type="protein sequence ID" value="CDU25544.1"/>
    <property type="molecule type" value="Genomic_DNA"/>
</dbReference>
<evidence type="ECO:0000256" key="7">
    <source>
        <dbReference type="ARBA" id="ARBA00023128"/>
    </source>
</evidence>
<reference evidence="10" key="1">
    <citation type="submission" date="2014-06" db="EMBL/GenBank/DDBJ databases">
        <authorList>
            <person name="Ju J."/>
            <person name="Zhang J."/>
        </authorList>
    </citation>
    <scope>NUCLEOTIDE SEQUENCE</scope>
    <source>
        <strain evidence="10">SscI8</strain>
    </source>
</reference>
<evidence type="ECO:0000313" key="10">
    <source>
        <dbReference type="EMBL" id="CDU25544.1"/>
    </source>
</evidence>
<dbReference type="PANTHER" id="PTHR12653:SF0">
    <property type="entry name" value="NADH DEHYDROGENASE [UBIQUINONE] 1 ALPHA SUBCOMPLEX SUBUNIT 5"/>
    <property type="match status" value="1"/>
</dbReference>
<keyword evidence="3" id="KW-0813">Transport</keyword>
<feature type="coiled-coil region" evidence="9">
    <location>
        <begin position="89"/>
        <end position="123"/>
    </location>
</feature>
<dbReference type="GO" id="GO:0022904">
    <property type="term" value="P:respiratory electron transport chain"/>
    <property type="evidence" value="ECO:0007669"/>
    <property type="project" value="InterPro"/>
</dbReference>
<comment type="similarity">
    <text evidence="2">Belongs to the complex I NDUFA5 subunit family.</text>
</comment>
<evidence type="ECO:0000256" key="1">
    <source>
        <dbReference type="ARBA" id="ARBA00004443"/>
    </source>
</evidence>